<evidence type="ECO:0000256" key="2">
    <source>
        <dbReference type="SAM" id="MobiDB-lite"/>
    </source>
</evidence>
<sequence>MRQWHWLELLSDYDCDIRYHPGKANVVADALSRKERSRPLRVRALVMTMGLNFLKEILEAQTEALKPKNLSADDVGGMLRKDLPKEKLEPRTDGTLCLNNRSWSIPSEDPYEEAIQQLLEQALRSPEYVPDPIELEDHVSLHIPEHLEDLRLLLTAPRPRCEVGESSAAAAARRPGPTMARSVDCSFVDTMETIESSEFYSRHHEAQKDRAAVRAEIEVLRRERLAYEQESIQTREALDRSEAYSRKLEARVAVLETQARRHEWQRQTADDFAVQHIMRTQALETGARIDTLEDTGSARDALRSTNGDYSHNSRTGVRRTERAIREYTYTDFLKCQPLHFKALRELPVFPNGLKEWSLFSISVTELALLCGRMFPEESDKIEKYIGGLPDMIHESVVASKLKTMQEAVATELMDQKIRTFTEREIASKRKFENTSRSTQNQQQQPNKRQNTGWVYTAASGERKEYAGTLPLCNKCKFHHNGQYTIKCANCKRVGHLTRDYRSPTATNNHRNPTFYECGNQGLYRSDCPELKNQDHGIQAGGTRAHGMVHALEGGETNQDLNDIEDDINA</sequence>
<dbReference type="AlphaFoldDB" id="A0A6L2MS49"/>
<dbReference type="Gene3D" id="4.10.60.10">
    <property type="entry name" value="Zinc finger, CCHC-type"/>
    <property type="match status" value="1"/>
</dbReference>
<accession>A0A6L2MS49</accession>
<keyword evidence="3" id="KW-0548">Nucleotidyltransferase</keyword>
<keyword evidence="3" id="KW-0695">RNA-directed DNA polymerase</keyword>
<comment type="caution">
    <text evidence="3">The sequence shown here is derived from an EMBL/GenBank/DDBJ whole genome shotgun (WGS) entry which is preliminary data.</text>
</comment>
<feature type="region of interest" description="Disordered" evidence="2">
    <location>
        <begin position="428"/>
        <end position="452"/>
    </location>
</feature>
<feature type="coiled-coil region" evidence="1">
    <location>
        <begin position="203"/>
        <end position="265"/>
    </location>
</feature>
<name>A0A6L2MS49_TANCI</name>
<feature type="compositionally biased region" description="Low complexity" evidence="2">
    <location>
        <begin position="434"/>
        <end position="451"/>
    </location>
</feature>
<gene>
    <name evidence="3" type="ORF">Tci_048177</name>
</gene>
<reference evidence="3" key="1">
    <citation type="journal article" date="2019" name="Sci. Rep.">
        <title>Draft genome of Tanacetum cinerariifolium, the natural source of mosquito coil.</title>
        <authorList>
            <person name="Yamashiro T."/>
            <person name="Shiraishi A."/>
            <person name="Satake H."/>
            <person name="Nakayama K."/>
        </authorList>
    </citation>
    <scope>NUCLEOTIDE SEQUENCE</scope>
</reference>
<dbReference type="GO" id="GO:0003964">
    <property type="term" value="F:RNA-directed DNA polymerase activity"/>
    <property type="evidence" value="ECO:0007669"/>
    <property type="project" value="UniProtKB-KW"/>
</dbReference>
<keyword evidence="3" id="KW-0808">Transferase</keyword>
<keyword evidence="1" id="KW-0175">Coiled coil</keyword>
<proteinExistence type="predicted"/>
<evidence type="ECO:0000313" key="3">
    <source>
        <dbReference type="EMBL" id="GEU76199.1"/>
    </source>
</evidence>
<dbReference type="EMBL" id="BKCJ010007232">
    <property type="protein sequence ID" value="GEU76199.1"/>
    <property type="molecule type" value="Genomic_DNA"/>
</dbReference>
<protein>
    <submittedName>
        <fullName evidence="3">Reverse transcriptase domain-containing protein</fullName>
    </submittedName>
</protein>
<evidence type="ECO:0000256" key="1">
    <source>
        <dbReference type="SAM" id="Coils"/>
    </source>
</evidence>
<organism evidence="3">
    <name type="scientific">Tanacetum cinerariifolium</name>
    <name type="common">Dalmatian daisy</name>
    <name type="synonym">Chrysanthemum cinerariifolium</name>
    <dbReference type="NCBI Taxonomy" id="118510"/>
    <lineage>
        <taxon>Eukaryota</taxon>
        <taxon>Viridiplantae</taxon>
        <taxon>Streptophyta</taxon>
        <taxon>Embryophyta</taxon>
        <taxon>Tracheophyta</taxon>
        <taxon>Spermatophyta</taxon>
        <taxon>Magnoliopsida</taxon>
        <taxon>eudicotyledons</taxon>
        <taxon>Gunneridae</taxon>
        <taxon>Pentapetalae</taxon>
        <taxon>asterids</taxon>
        <taxon>campanulids</taxon>
        <taxon>Asterales</taxon>
        <taxon>Asteraceae</taxon>
        <taxon>Asteroideae</taxon>
        <taxon>Anthemideae</taxon>
        <taxon>Anthemidinae</taxon>
        <taxon>Tanacetum</taxon>
    </lineage>
</organism>